<feature type="domain" description="DhaL" evidence="3">
    <location>
        <begin position="4"/>
        <end position="203"/>
    </location>
</feature>
<evidence type="ECO:0000313" key="4">
    <source>
        <dbReference type="EMBL" id="OLR89461.1"/>
    </source>
</evidence>
<dbReference type="RefSeq" id="WP_075978644.1">
    <property type="nucleotide sequence ID" value="NZ_MKQR01000032.1"/>
</dbReference>
<dbReference type="Proteomes" id="UP000186040">
    <property type="component" value="Unassembled WGS sequence"/>
</dbReference>
<dbReference type="GO" id="GO:0004371">
    <property type="term" value="F:glycerone kinase activity"/>
    <property type="evidence" value="ECO:0007669"/>
    <property type="project" value="InterPro"/>
</dbReference>
<gene>
    <name evidence="4" type="ORF">BJP25_05060</name>
</gene>
<evidence type="ECO:0000256" key="2">
    <source>
        <dbReference type="ARBA" id="ARBA00022777"/>
    </source>
</evidence>
<sequence>MTDTTAATWLRAFATAVLDAEDRLTALDQAAGDGDFGANIAGAVRFTLADLDALAAGAAEDEVISAAASAFLDRVGGTSGPLFGLLFQEFAAATRQAGGFTTAALAAGASAGLAAIQRVGEAEVGDKTLVDALSPAADALSALPDDTPLAEAFAAAARAADEGARSTADVRARRGRASYVGDHAIGVVDPGAVTVGLLFAAGT</sequence>
<dbReference type="InterPro" id="IPR050861">
    <property type="entry name" value="Dihydroxyacetone_Kinase"/>
</dbReference>
<reference evidence="4 5" key="1">
    <citation type="submission" date="2016-10" db="EMBL/GenBank/DDBJ databases">
        <title>The Draft Genome Sequence of Actinokineospora bangkokensis 44EHWT reveals the biosynthetic pathway of antifungal compounds Thailandins with unusual extender unit butylmalonyl-CoA.</title>
        <authorList>
            <person name="Greule A."/>
            <person name="Intra B."/>
            <person name="Flemming S."/>
            <person name="Rommel M.G."/>
            <person name="Panbangred W."/>
            <person name="Bechthold A."/>
        </authorList>
    </citation>
    <scope>NUCLEOTIDE SEQUENCE [LARGE SCALE GENOMIC DNA]</scope>
    <source>
        <strain evidence="4 5">44EHW</strain>
    </source>
</reference>
<dbReference type="Gene3D" id="1.25.40.340">
    <property type="match status" value="1"/>
</dbReference>
<dbReference type="PROSITE" id="PS51480">
    <property type="entry name" value="DHAL"/>
    <property type="match status" value="1"/>
</dbReference>
<dbReference type="InterPro" id="IPR036117">
    <property type="entry name" value="DhaL_dom_sf"/>
</dbReference>
<evidence type="ECO:0000313" key="5">
    <source>
        <dbReference type="Proteomes" id="UP000186040"/>
    </source>
</evidence>
<dbReference type="PANTHER" id="PTHR28629:SF4">
    <property type="entry name" value="TRIOKINASE_FMN CYCLASE"/>
    <property type="match status" value="1"/>
</dbReference>
<proteinExistence type="predicted"/>
<dbReference type="EMBL" id="MKQR01000032">
    <property type="protein sequence ID" value="OLR89461.1"/>
    <property type="molecule type" value="Genomic_DNA"/>
</dbReference>
<dbReference type="InterPro" id="IPR012737">
    <property type="entry name" value="DhaK_L_YcgS"/>
</dbReference>
<evidence type="ECO:0000256" key="1">
    <source>
        <dbReference type="ARBA" id="ARBA00022679"/>
    </source>
</evidence>
<dbReference type="SMART" id="SM01120">
    <property type="entry name" value="Dak2"/>
    <property type="match status" value="1"/>
</dbReference>
<dbReference type="FunFam" id="1.25.40.340:FF:000002">
    <property type="entry name" value="Dihydroxyacetone kinase, L subunit"/>
    <property type="match status" value="1"/>
</dbReference>
<name>A0A1Q9LBQ4_9PSEU</name>
<dbReference type="GO" id="GO:0005829">
    <property type="term" value="C:cytosol"/>
    <property type="evidence" value="ECO:0007669"/>
    <property type="project" value="TreeGrafter"/>
</dbReference>
<dbReference type="STRING" id="1193682.BJP25_05060"/>
<keyword evidence="5" id="KW-1185">Reference proteome</keyword>
<dbReference type="AlphaFoldDB" id="A0A1Q9LBQ4"/>
<dbReference type="GO" id="GO:0019563">
    <property type="term" value="P:glycerol catabolic process"/>
    <property type="evidence" value="ECO:0007669"/>
    <property type="project" value="TreeGrafter"/>
</dbReference>
<keyword evidence="1" id="KW-0808">Transferase</keyword>
<dbReference type="NCBIfam" id="TIGR02365">
    <property type="entry name" value="dha_L_ycgS"/>
    <property type="match status" value="1"/>
</dbReference>
<dbReference type="InterPro" id="IPR004007">
    <property type="entry name" value="DhaL_dom"/>
</dbReference>
<dbReference type="PANTHER" id="PTHR28629">
    <property type="entry name" value="TRIOKINASE/FMN CYCLASE"/>
    <property type="match status" value="1"/>
</dbReference>
<protein>
    <submittedName>
        <fullName evidence="4">Dihydroxyacetone kinase subunit L</fullName>
    </submittedName>
</protein>
<keyword evidence="2 4" id="KW-0418">Kinase</keyword>
<evidence type="ECO:0000259" key="3">
    <source>
        <dbReference type="PROSITE" id="PS51480"/>
    </source>
</evidence>
<dbReference type="Pfam" id="PF02734">
    <property type="entry name" value="Dak2"/>
    <property type="match status" value="1"/>
</dbReference>
<comment type="caution">
    <text evidence="4">The sequence shown here is derived from an EMBL/GenBank/DDBJ whole genome shotgun (WGS) entry which is preliminary data.</text>
</comment>
<dbReference type="OrthoDB" id="9800291at2"/>
<dbReference type="SUPFAM" id="SSF101473">
    <property type="entry name" value="DhaL-like"/>
    <property type="match status" value="1"/>
</dbReference>
<organism evidence="4 5">
    <name type="scientific">Actinokineospora bangkokensis</name>
    <dbReference type="NCBI Taxonomy" id="1193682"/>
    <lineage>
        <taxon>Bacteria</taxon>
        <taxon>Bacillati</taxon>
        <taxon>Actinomycetota</taxon>
        <taxon>Actinomycetes</taxon>
        <taxon>Pseudonocardiales</taxon>
        <taxon>Pseudonocardiaceae</taxon>
        <taxon>Actinokineospora</taxon>
    </lineage>
</organism>
<accession>A0A1Q9LBQ4</accession>